<dbReference type="AlphaFoldDB" id="A0A7Y6UKP9"/>
<protein>
    <submittedName>
        <fullName evidence="3">Peptidase</fullName>
    </submittedName>
</protein>
<dbReference type="RefSeq" id="WP_176351147.1">
    <property type="nucleotide sequence ID" value="NZ_JABWDU010000001.1"/>
</dbReference>
<dbReference type="Proteomes" id="UP000520198">
    <property type="component" value="Unassembled WGS sequence"/>
</dbReference>
<comment type="caution">
    <text evidence="3">The sequence shown here is derived from an EMBL/GenBank/DDBJ whole genome shotgun (WGS) entry which is preliminary data.</text>
</comment>
<gene>
    <name evidence="3" type="ORF">HT585_00520</name>
</gene>
<evidence type="ECO:0000259" key="2">
    <source>
        <dbReference type="Pfam" id="PF02861"/>
    </source>
</evidence>
<accession>A0A7Y6UKP9</accession>
<reference evidence="3 4" key="1">
    <citation type="submission" date="2020-06" db="EMBL/GenBank/DDBJ databases">
        <authorList>
            <person name="Grouzdev D.S."/>
        </authorList>
    </citation>
    <scope>NUCLEOTIDE SEQUENCE [LARGE SCALE GENOMIC DNA]</scope>
    <source>
        <strain evidence="3 4">HO-A22</strain>
    </source>
</reference>
<dbReference type="Pfam" id="PF02861">
    <property type="entry name" value="Clp_N"/>
    <property type="match status" value="1"/>
</dbReference>
<organism evidence="3 4">
    <name type="scientific">Ensifer oleiphilus</name>
    <dbReference type="NCBI Taxonomy" id="2742698"/>
    <lineage>
        <taxon>Bacteria</taxon>
        <taxon>Pseudomonadati</taxon>
        <taxon>Pseudomonadota</taxon>
        <taxon>Alphaproteobacteria</taxon>
        <taxon>Hyphomicrobiales</taxon>
        <taxon>Rhizobiaceae</taxon>
        <taxon>Sinorhizobium/Ensifer group</taxon>
        <taxon>Ensifer</taxon>
    </lineage>
</organism>
<proteinExistence type="inferred from homology"/>
<feature type="domain" description="Clp R" evidence="2">
    <location>
        <begin position="21"/>
        <end position="75"/>
    </location>
</feature>
<name>A0A7Y6UKP9_9HYPH</name>
<evidence type="ECO:0000256" key="1">
    <source>
        <dbReference type="ARBA" id="ARBA00008675"/>
    </source>
</evidence>
<comment type="similarity">
    <text evidence="1">Belongs to the ClpA/ClpB family.</text>
</comment>
<evidence type="ECO:0000313" key="3">
    <source>
        <dbReference type="EMBL" id="NVD37322.1"/>
    </source>
</evidence>
<keyword evidence="4" id="KW-1185">Reference proteome</keyword>
<evidence type="ECO:0000313" key="4">
    <source>
        <dbReference type="Proteomes" id="UP000520198"/>
    </source>
</evidence>
<dbReference type="EMBL" id="JABWDU010000001">
    <property type="protein sequence ID" value="NVD37322.1"/>
    <property type="molecule type" value="Genomic_DNA"/>
</dbReference>
<dbReference type="SUPFAM" id="SSF81923">
    <property type="entry name" value="Double Clp-N motif"/>
    <property type="match status" value="1"/>
</dbReference>
<dbReference type="Gene3D" id="1.10.1780.10">
    <property type="entry name" value="Clp, N-terminal domain"/>
    <property type="match status" value="1"/>
</dbReference>
<dbReference type="InterPro" id="IPR036628">
    <property type="entry name" value="Clp_N_dom_sf"/>
</dbReference>
<sequence length="175" mass="18937">MFSRIKQRFNDMGTIKALCERAEFHALQDQQREPGAEHFLLSALDLPDGTARRAFARVGADASDLRQAIARQYAEALRPLGLDPRLAERLAQGQEPLPRKGGTYAAAPSGENVMQALAADRASHRPLLGADVVARVVDLREGVAARALRMMGVDPDALKAAAEAEGDAFRQASKH</sequence>
<dbReference type="InterPro" id="IPR004176">
    <property type="entry name" value="Clp_R_N"/>
</dbReference>